<dbReference type="SUPFAM" id="SSF89392">
    <property type="entry name" value="Prokaryotic lipoproteins and lipoprotein localization factors"/>
    <property type="match status" value="1"/>
</dbReference>
<reference evidence="2 3" key="1">
    <citation type="journal article" date="2011" name="Stand. Genomic Sci.">
        <title>Complete genome sequence of Deinococcus maricopensis type strain (LB-34).</title>
        <authorList>
            <person name="Pukall R."/>
            <person name="Zeytun A."/>
            <person name="Lucas S."/>
            <person name="Lapidus A."/>
            <person name="Hammon N."/>
            <person name="Deshpande S."/>
            <person name="Nolan M."/>
            <person name="Cheng J.F."/>
            <person name="Pitluck S."/>
            <person name="Liolios K."/>
            <person name="Pagani I."/>
            <person name="Mikhailova N."/>
            <person name="Ivanova N."/>
            <person name="Mavromatis K."/>
            <person name="Pati A."/>
            <person name="Tapia R."/>
            <person name="Han C."/>
            <person name="Goodwin L."/>
            <person name="Chen A."/>
            <person name="Palaniappan K."/>
            <person name="Land M."/>
            <person name="Hauser L."/>
            <person name="Chang Y.J."/>
            <person name="Jeffries C.D."/>
            <person name="Brambilla E.M."/>
            <person name="Rohde M."/>
            <person name="Goker M."/>
            <person name="Detter J.C."/>
            <person name="Woyke T."/>
            <person name="Bristow J."/>
            <person name="Eisen J.A."/>
            <person name="Markowitz V."/>
            <person name="Hugenholtz P."/>
            <person name="Kyrpides N.C."/>
            <person name="Klenk H.P."/>
        </authorList>
    </citation>
    <scope>NUCLEOTIDE SEQUENCE [LARGE SCALE GENOMIC DNA]</scope>
    <source>
        <strain evidence="3">DSM 21211 / LMG 22137 / NRRL B-23946 / LB-34</strain>
    </source>
</reference>
<dbReference type="HOGENOM" id="CLU_107503_0_0_0"/>
<dbReference type="eggNOG" id="COG2834">
    <property type="taxonomic scope" value="Bacteria"/>
</dbReference>
<dbReference type="KEGG" id="dmr:Deima_2239"/>
<dbReference type="InterPro" id="IPR029046">
    <property type="entry name" value="LolA/LolB/LppX"/>
</dbReference>
<reference evidence="3" key="2">
    <citation type="submission" date="2011-01" db="EMBL/GenBank/DDBJ databases">
        <title>The complete genome of Deinococcus maricopensis DSM 21211.</title>
        <authorList>
            <consortium name="US DOE Joint Genome Institute (JGI-PGF)"/>
            <person name="Lucas S."/>
            <person name="Copeland A."/>
            <person name="Lapidus A."/>
            <person name="Goodwin L."/>
            <person name="Pitluck S."/>
            <person name="Kyrpides N."/>
            <person name="Mavromatis K."/>
            <person name="Pagani I."/>
            <person name="Ivanova N."/>
            <person name="Ovchinnikova G."/>
            <person name="Zeytun A."/>
            <person name="Detter J.C."/>
            <person name="Han C."/>
            <person name="Land M."/>
            <person name="Hauser L."/>
            <person name="Markowitz V."/>
            <person name="Cheng J.-F."/>
            <person name="Hugenholtz P."/>
            <person name="Woyke T."/>
            <person name="Wu D."/>
            <person name="Pukall R."/>
            <person name="Gehrich-Schroeter G."/>
            <person name="Brambilla E."/>
            <person name="Klenk H.-P."/>
            <person name="Eisen J.A."/>
        </authorList>
    </citation>
    <scope>NUCLEOTIDE SEQUENCE [LARGE SCALE GENOMIC DNA]</scope>
    <source>
        <strain evidence="3">DSM 21211 / LMG 22137 / NRRL B-23946 / LB-34</strain>
    </source>
</reference>
<dbReference type="PANTHER" id="PTHR37507:SF2">
    <property type="entry name" value="SPORULATION PROTEIN YDCC"/>
    <property type="match status" value="1"/>
</dbReference>
<keyword evidence="3" id="KW-1185">Reference proteome</keyword>
<gene>
    <name evidence="2" type="ordered locus">Deima_2239</name>
</gene>
<dbReference type="OrthoDB" id="63471at2"/>
<dbReference type="STRING" id="709986.Deima_2239"/>
<dbReference type="Gene3D" id="2.50.20.10">
    <property type="entry name" value="Lipoprotein localisation LolA/LolB/LppX"/>
    <property type="match status" value="1"/>
</dbReference>
<dbReference type="InterPro" id="IPR052944">
    <property type="entry name" value="Sporulation_related"/>
</dbReference>
<protein>
    <recommendedName>
        <fullName evidence="4">Outer membrane lipoprotein carrier protein LolA</fullName>
    </recommendedName>
</protein>
<evidence type="ECO:0000313" key="2">
    <source>
        <dbReference type="EMBL" id="ADV67877.1"/>
    </source>
</evidence>
<dbReference type="RefSeq" id="WP_013557382.1">
    <property type="nucleotide sequence ID" value="NC_014958.1"/>
</dbReference>
<dbReference type="EMBL" id="CP002454">
    <property type="protein sequence ID" value="ADV67877.1"/>
    <property type="molecule type" value="Genomic_DNA"/>
</dbReference>
<feature type="chain" id="PRO_5003228484" description="Outer membrane lipoprotein carrier protein LolA" evidence="1">
    <location>
        <begin position="21"/>
        <end position="218"/>
    </location>
</feature>
<dbReference type="CDD" id="cd16324">
    <property type="entry name" value="LolA_fold-like"/>
    <property type="match status" value="1"/>
</dbReference>
<evidence type="ECO:0000256" key="1">
    <source>
        <dbReference type="SAM" id="SignalP"/>
    </source>
</evidence>
<evidence type="ECO:0008006" key="4">
    <source>
        <dbReference type="Google" id="ProtNLM"/>
    </source>
</evidence>
<dbReference type="PANTHER" id="PTHR37507">
    <property type="entry name" value="SPORULATION PROTEIN YDCC"/>
    <property type="match status" value="1"/>
</dbReference>
<dbReference type="Proteomes" id="UP000008635">
    <property type="component" value="Chromosome"/>
</dbReference>
<keyword evidence="1" id="KW-0732">Signal</keyword>
<sequence length="218" mass="23087" precursor="true">MKRTLTLTLAVAACGSLASAQTAKDIISRVDAAQKNARDVSFKVSGTANVESSSQKIDFDVKAIPAQSLARVTFNAPDSLADNVIVADKQTVRNYLYLTNQITETPLNKAAGQAGLGGVDFTQLTNTAALLRNYDVKLVGTTSSGGAKLYQLEASMGGAGDRTRVWITDAGWRPTRVQVLSTGGKVVADLNVTNYKVNAGLTVTALRSLPKDAQVIRR</sequence>
<name>E8U9Y8_DEIML</name>
<proteinExistence type="predicted"/>
<dbReference type="AlphaFoldDB" id="E8U9Y8"/>
<organism evidence="2 3">
    <name type="scientific">Deinococcus maricopensis (strain DSM 21211 / LMG 22137 / NRRL B-23946 / LB-34)</name>
    <dbReference type="NCBI Taxonomy" id="709986"/>
    <lineage>
        <taxon>Bacteria</taxon>
        <taxon>Thermotogati</taxon>
        <taxon>Deinococcota</taxon>
        <taxon>Deinococci</taxon>
        <taxon>Deinococcales</taxon>
        <taxon>Deinococcaceae</taxon>
        <taxon>Deinococcus</taxon>
    </lineage>
</organism>
<feature type="signal peptide" evidence="1">
    <location>
        <begin position="1"/>
        <end position="20"/>
    </location>
</feature>
<evidence type="ECO:0000313" key="3">
    <source>
        <dbReference type="Proteomes" id="UP000008635"/>
    </source>
</evidence>
<accession>E8U9Y8</accession>